<dbReference type="Pfam" id="PF00497">
    <property type="entry name" value="SBP_bac_3"/>
    <property type="match status" value="1"/>
</dbReference>
<protein>
    <recommendedName>
        <fullName evidence="2">histidine kinase</fullName>
        <ecNumber evidence="2">2.7.13.3</ecNumber>
    </recommendedName>
</protein>
<evidence type="ECO:0000259" key="7">
    <source>
        <dbReference type="PROSITE" id="PS50109"/>
    </source>
</evidence>
<feature type="domain" description="Response regulatory" evidence="8">
    <location>
        <begin position="954"/>
        <end position="1075"/>
    </location>
</feature>
<keyword evidence="5" id="KW-1133">Transmembrane helix</keyword>
<comment type="caution">
    <text evidence="9">The sequence shown here is derived from an EMBL/GenBank/DDBJ whole genome shotgun (WGS) entry which is preliminary data.</text>
</comment>
<evidence type="ECO:0000256" key="6">
    <source>
        <dbReference type="SAM" id="SignalP"/>
    </source>
</evidence>
<dbReference type="InterPro" id="IPR001789">
    <property type="entry name" value="Sig_transdc_resp-reg_receiver"/>
</dbReference>
<evidence type="ECO:0000259" key="8">
    <source>
        <dbReference type="PROSITE" id="PS50110"/>
    </source>
</evidence>
<evidence type="ECO:0000256" key="4">
    <source>
        <dbReference type="PROSITE-ProRule" id="PRU00169"/>
    </source>
</evidence>
<dbReference type="CDD" id="cd17546">
    <property type="entry name" value="REC_hyHK_CKI1_RcsC-like"/>
    <property type="match status" value="2"/>
</dbReference>
<dbReference type="SUPFAM" id="SSF53850">
    <property type="entry name" value="Periplasmic binding protein-like II"/>
    <property type="match status" value="2"/>
</dbReference>
<evidence type="ECO:0000256" key="1">
    <source>
        <dbReference type="ARBA" id="ARBA00000085"/>
    </source>
</evidence>
<dbReference type="PANTHER" id="PTHR45339:SF5">
    <property type="entry name" value="HISTIDINE KINASE"/>
    <property type="match status" value="1"/>
</dbReference>
<keyword evidence="5" id="KW-0812">Transmembrane</keyword>
<feature type="modified residue" description="4-aspartylphosphate" evidence="4">
    <location>
        <position position="867"/>
    </location>
</feature>
<dbReference type="PROSITE" id="PS50110">
    <property type="entry name" value="RESPONSE_REGULATORY"/>
    <property type="match status" value="2"/>
</dbReference>
<dbReference type="AlphaFoldDB" id="A0AAW5K7L0"/>
<dbReference type="Pfam" id="PF00072">
    <property type="entry name" value="Response_reg"/>
    <property type="match status" value="2"/>
</dbReference>
<dbReference type="Gene3D" id="3.40.50.2300">
    <property type="match status" value="2"/>
</dbReference>
<evidence type="ECO:0000313" key="10">
    <source>
        <dbReference type="Proteomes" id="UP001205919"/>
    </source>
</evidence>
<dbReference type="SUPFAM" id="SSF47384">
    <property type="entry name" value="Homodimeric domain of signal transducing histidine kinase"/>
    <property type="match status" value="1"/>
</dbReference>
<dbReference type="CDD" id="cd00082">
    <property type="entry name" value="HisKA"/>
    <property type="match status" value="1"/>
</dbReference>
<feature type="chain" id="PRO_5043845925" description="histidine kinase" evidence="6">
    <location>
        <begin position="30"/>
        <end position="1084"/>
    </location>
</feature>
<dbReference type="SMART" id="SM00388">
    <property type="entry name" value="HisKA"/>
    <property type="match status" value="1"/>
</dbReference>
<organism evidence="9 10">
    <name type="scientific">Cloacibacillus evryensis</name>
    <dbReference type="NCBI Taxonomy" id="508460"/>
    <lineage>
        <taxon>Bacteria</taxon>
        <taxon>Thermotogati</taxon>
        <taxon>Synergistota</taxon>
        <taxon>Synergistia</taxon>
        <taxon>Synergistales</taxon>
        <taxon>Synergistaceae</taxon>
        <taxon>Cloacibacillus</taxon>
    </lineage>
</organism>
<evidence type="ECO:0000313" key="9">
    <source>
        <dbReference type="EMBL" id="MCQ4815119.1"/>
    </source>
</evidence>
<dbReference type="Gene3D" id="1.10.287.130">
    <property type="match status" value="1"/>
</dbReference>
<dbReference type="InterPro" id="IPR003661">
    <property type="entry name" value="HisK_dim/P_dom"/>
</dbReference>
<feature type="domain" description="Histidine kinase" evidence="7">
    <location>
        <begin position="576"/>
        <end position="796"/>
    </location>
</feature>
<dbReference type="PRINTS" id="PR00344">
    <property type="entry name" value="BCTRLSENSOR"/>
</dbReference>
<dbReference type="Gene3D" id="3.40.190.10">
    <property type="entry name" value="Periplasmic binding protein-like II"/>
    <property type="match status" value="4"/>
</dbReference>
<dbReference type="PROSITE" id="PS50109">
    <property type="entry name" value="HIS_KIN"/>
    <property type="match status" value="1"/>
</dbReference>
<evidence type="ECO:0000256" key="3">
    <source>
        <dbReference type="ARBA" id="ARBA00022553"/>
    </source>
</evidence>
<keyword evidence="6" id="KW-0732">Signal</keyword>
<gene>
    <name evidence="9" type="ORF">NE630_11825</name>
</gene>
<dbReference type="EMBL" id="JANFYT010000027">
    <property type="protein sequence ID" value="MCQ4815119.1"/>
    <property type="molecule type" value="Genomic_DNA"/>
</dbReference>
<dbReference type="FunFam" id="3.30.565.10:FF:000010">
    <property type="entry name" value="Sensor histidine kinase RcsC"/>
    <property type="match status" value="1"/>
</dbReference>
<dbReference type="InterPro" id="IPR003594">
    <property type="entry name" value="HATPase_dom"/>
</dbReference>
<dbReference type="SUPFAM" id="SSF55874">
    <property type="entry name" value="ATPase domain of HSP90 chaperone/DNA topoisomerase II/histidine kinase"/>
    <property type="match status" value="1"/>
</dbReference>
<keyword evidence="5" id="KW-0472">Membrane</keyword>
<dbReference type="RefSeq" id="WP_008709283.1">
    <property type="nucleotide sequence ID" value="NZ_CABKQM010000003.1"/>
</dbReference>
<dbReference type="CDD" id="cd16922">
    <property type="entry name" value="HATPase_EvgS-ArcB-TorS-like"/>
    <property type="match status" value="1"/>
</dbReference>
<dbReference type="SMART" id="SM00062">
    <property type="entry name" value="PBPb"/>
    <property type="match status" value="2"/>
</dbReference>
<dbReference type="SMART" id="SM00387">
    <property type="entry name" value="HATPase_c"/>
    <property type="match status" value="1"/>
</dbReference>
<accession>A0AAW5K7L0</accession>
<feature type="transmembrane region" description="Helical" evidence="5">
    <location>
        <begin position="513"/>
        <end position="535"/>
    </location>
</feature>
<evidence type="ECO:0000256" key="5">
    <source>
        <dbReference type="SAM" id="Phobius"/>
    </source>
</evidence>
<name>A0AAW5K7L0_9BACT</name>
<dbReference type="SUPFAM" id="SSF52172">
    <property type="entry name" value="CheY-like"/>
    <property type="match status" value="2"/>
</dbReference>
<dbReference type="GO" id="GO:0000155">
    <property type="term" value="F:phosphorelay sensor kinase activity"/>
    <property type="evidence" value="ECO:0007669"/>
    <property type="project" value="InterPro"/>
</dbReference>
<comment type="catalytic activity">
    <reaction evidence="1">
        <text>ATP + protein L-histidine = ADP + protein N-phospho-L-histidine.</text>
        <dbReference type="EC" id="2.7.13.3"/>
    </reaction>
</comment>
<feature type="domain" description="Response regulatory" evidence="8">
    <location>
        <begin position="813"/>
        <end position="933"/>
    </location>
</feature>
<reference evidence="9 10" key="1">
    <citation type="submission" date="2022-06" db="EMBL/GenBank/DDBJ databases">
        <title>Isolation of gut microbiota from human fecal samples.</title>
        <authorList>
            <person name="Pamer E.G."/>
            <person name="Barat B."/>
            <person name="Waligurski E."/>
            <person name="Medina S."/>
            <person name="Paddock L."/>
            <person name="Mostad J."/>
        </authorList>
    </citation>
    <scope>NUCLEOTIDE SEQUENCE [LARGE SCALE GENOMIC DNA]</scope>
    <source>
        <strain evidence="9 10">DFI.9.90</strain>
    </source>
</reference>
<dbReference type="Proteomes" id="UP001205919">
    <property type="component" value="Unassembled WGS sequence"/>
</dbReference>
<dbReference type="PANTHER" id="PTHR45339">
    <property type="entry name" value="HYBRID SIGNAL TRANSDUCTION HISTIDINE KINASE J"/>
    <property type="match status" value="1"/>
</dbReference>
<evidence type="ECO:0000256" key="2">
    <source>
        <dbReference type="ARBA" id="ARBA00012438"/>
    </source>
</evidence>
<dbReference type="EC" id="2.7.13.3" evidence="2"/>
<feature type="modified residue" description="4-aspartylphosphate" evidence="4">
    <location>
        <position position="1006"/>
    </location>
</feature>
<dbReference type="InterPro" id="IPR011006">
    <property type="entry name" value="CheY-like_superfamily"/>
</dbReference>
<sequence>MRERRQTAGLVAGVIICFLLILCASPCAAAAHGQDLRTVRVGFFAFDGYHVTSGDGARSGYGYDLLQHMAGYTDWRYEYVGYGKGWGEMQRMLEKGEIDLLTSAQNTAERRKRFDFSDRPVGTSAAILTVKAGDKKFALKDYANWNGMRVGMIRRNSRNDDLAGFAAQKGFSYSTVYFDDTASMVKSLKTGGEIDAALTSNLRSIDDEWVLAQFASSPFYIMTRKGNRRLMAEVNEALEQLSNDEPELLTMLMNKYYTPDCGEEIAFTVEERAYIEAMRGVKLTALINPDRAPFSSFENGRPVGIISDIARMITERSGLNIQLIETGSREEYRRLAKSGKTDIRFDARYDYAEAEAMGCRLTAPYLDASVTRLYKRGGDGFSSAALLKDSDISAKYGEYLSDKRRDAVYYDTVAGAVGAVLSGKQSVTYLYRRSAELAAQNDETNRLMIEDLYGYNTSFAVAVSGRQSHLLFSILNKSVLSIKNEEIKAIDQRHASYTEKPFSFVGFIYGSPLVVSGIVAALFIMLGLAAFSVLLSRKRRREHAQLAEEKRRSGLLADALAAAERADAAKSQFLSRVSHEMRTPLNAIIGFITLARGAEPRQLEGYLTNTEVASKQLLLVINDVLDMSSIESGKMKIAHAPFDFRHMIHSVTSLYLAQCHQKGLLYETKLLTPVDDWFIGDQLRVNQILMNLLSNAVKFTTEGHVWLKISQRDASGNKAFIRIEVSDTGCGITKEMQARLFKPFEQESAAVAQKYGGSGLGLSIVKSLVSMMDGAICVESVSGKGTAFVVDLPFIKGEALLDAQMPAGIEKLRVLAVDDEPAEREYISVVLGRIGVRYACVGDGKAAIAELERCAGEDAPYNICLIDWKIPNMDGIEITKRIREKFNRNVIIIVVSAYEHNQAGESAVEAGANMFIPKPLFQSSLFDLFMTLTGGGVAGKKAAPAAPRDFSGKRVLLAEDNAMNRMVAEGLLGKFGLECDSVMDGRMAVDKFLASAPGYYDAILMDIQMPHMNGYEAARAIRCSAHPEAKTIQIIALTADAFNEDITKTLSNGMNGHVAKPIEPDVLAEALDTAFKAEQTRRQG</sequence>
<proteinExistence type="predicted"/>
<dbReference type="Pfam" id="PF02518">
    <property type="entry name" value="HATPase_c"/>
    <property type="match status" value="1"/>
</dbReference>
<keyword evidence="3 4" id="KW-0597">Phosphoprotein</keyword>
<dbReference type="InterPro" id="IPR001638">
    <property type="entry name" value="Solute-binding_3/MltF_N"/>
</dbReference>
<feature type="signal peptide" evidence="6">
    <location>
        <begin position="1"/>
        <end position="29"/>
    </location>
</feature>
<dbReference type="InterPro" id="IPR005467">
    <property type="entry name" value="His_kinase_dom"/>
</dbReference>
<dbReference type="InterPro" id="IPR036097">
    <property type="entry name" value="HisK_dim/P_sf"/>
</dbReference>
<dbReference type="SMART" id="SM00448">
    <property type="entry name" value="REC"/>
    <property type="match status" value="2"/>
</dbReference>
<dbReference type="InterPro" id="IPR004358">
    <property type="entry name" value="Sig_transdc_His_kin-like_C"/>
</dbReference>
<keyword evidence="10" id="KW-1185">Reference proteome</keyword>
<dbReference type="Pfam" id="PF00512">
    <property type="entry name" value="HisKA"/>
    <property type="match status" value="1"/>
</dbReference>
<dbReference type="InterPro" id="IPR036890">
    <property type="entry name" value="HATPase_C_sf"/>
</dbReference>
<dbReference type="Gene3D" id="3.30.565.10">
    <property type="entry name" value="Histidine kinase-like ATPase, C-terminal domain"/>
    <property type="match status" value="1"/>
</dbReference>